<accession>A0ABM8ANT6</accession>
<name>A0ABM8ANT6_9BACT</name>
<protein>
    <submittedName>
        <fullName evidence="1">Uncharacterized protein</fullName>
    </submittedName>
</protein>
<dbReference type="EMBL" id="AP026708">
    <property type="protein sequence ID" value="BDQ33035.1"/>
    <property type="molecule type" value="Genomic_DNA"/>
</dbReference>
<dbReference type="Proteomes" id="UP001061361">
    <property type="component" value="Chromosome"/>
</dbReference>
<keyword evidence="2" id="KW-1185">Reference proteome</keyword>
<organism evidence="1 2">
    <name type="scientific">Pseudodesulfovibrio portus</name>
    <dbReference type="NCBI Taxonomy" id="231439"/>
    <lineage>
        <taxon>Bacteria</taxon>
        <taxon>Pseudomonadati</taxon>
        <taxon>Thermodesulfobacteriota</taxon>
        <taxon>Desulfovibrionia</taxon>
        <taxon>Desulfovibrionales</taxon>
        <taxon>Desulfovibrionaceae</taxon>
    </lineage>
</organism>
<proteinExistence type="predicted"/>
<evidence type="ECO:0000313" key="2">
    <source>
        <dbReference type="Proteomes" id="UP001061361"/>
    </source>
</evidence>
<reference evidence="1" key="1">
    <citation type="submission" date="2022-08" db="EMBL/GenBank/DDBJ databases">
        <title>Genome Sequence of the sulphate-reducing bacterium, Pseudodesulfovibrio portus JCM14722.</title>
        <authorList>
            <person name="Kondo R."/>
            <person name="Kataoka T."/>
        </authorList>
    </citation>
    <scope>NUCLEOTIDE SEQUENCE</scope>
    <source>
        <strain evidence="1">JCM 14722</strain>
    </source>
</reference>
<gene>
    <name evidence="1" type="ORF">JCM14722_05770</name>
</gene>
<dbReference type="RefSeq" id="WP_264983092.1">
    <property type="nucleotide sequence ID" value="NZ_AP026708.1"/>
</dbReference>
<sequence>MKQVVLVLLFIFVFAGICWGNDQIDMVKMKSASQIEYKKAYELYKKISDRREMLSRPSKEYDELDYLYEVSDKYTDYCKALKAMSNIAFQVDGCDNNCKKDLNYKFQSGVYDHMGELVGLGMAIRGGREYINTPLGVEYFFKLKDTIDAGLINFNHILKIDLPYFKFAE</sequence>
<evidence type="ECO:0000313" key="1">
    <source>
        <dbReference type="EMBL" id="BDQ33035.1"/>
    </source>
</evidence>